<reference evidence="2" key="1">
    <citation type="submission" date="2013-01" db="EMBL/GenBank/DDBJ databases">
        <title>Draft Genome Sequence of a Mulberry Tree, Morus notabilis C.K. Schneid.</title>
        <authorList>
            <person name="He N."/>
            <person name="Zhao S."/>
        </authorList>
    </citation>
    <scope>NUCLEOTIDE SEQUENCE</scope>
</reference>
<sequence length="66" mass="7335">MESRCSARREKVCRRSLTNKATLDNEEKVGGRAIATTNVSWDGGRIQVRTMMDSSDAHGGVLCHVW</sequence>
<proteinExistence type="predicted"/>
<dbReference type="Proteomes" id="UP000030645">
    <property type="component" value="Unassembled WGS sequence"/>
</dbReference>
<evidence type="ECO:0000313" key="1">
    <source>
        <dbReference type="EMBL" id="EXC24760.1"/>
    </source>
</evidence>
<name>W9SBJ9_9ROSA</name>
<evidence type="ECO:0000313" key="2">
    <source>
        <dbReference type="Proteomes" id="UP000030645"/>
    </source>
</evidence>
<protein>
    <submittedName>
        <fullName evidence="1">Uncharacterized protein</fullName>
    </submittedName>
</protein>
<accession>W9SBJ9</accession>
<dbReference type="AlphaFoldDB" id="W9SBJ9"/>
<gene>
    <name evidence="1" type="ORF">L484_018474</name>
</gene>
<organism evidence="1 2">
    <name type="scientific">Morus notabilis</name>
    <dbReference type="NCBI Taxonomy" id="981085"/>
    <lineage>
        <taxon>Eukaryota</taxon>
        <taxon>Viridiplantae</taxon>
        <taxon>Streptophyta</taxon>
        <taxon>Embryophyta</taxon>
        <taxon>Tracheophyta</taxon>
        <taxon>Spermatophyta</taxon>
        <taxon>Magnoliopsida</taxon>
        <taxon>eudicotyledons</taxon>
        <taxon>Gunneridae</taxon>
        <taxon>Pentapetalae</taxon>
        <taxon>rosids</taxon>
        <taxon>fabids</taxon>
        <taxon>Rosales</taxon>
        <taxon>Moraceae</taxon>
        <taxon>Moreae</taxon>
        <taxon>Morus</taxon>
    </lineage>
</organism>
<keyword evidence="2" id="KW-1185">Reference proteome</keyword>
<dbReference type="EMBL" id="KE346034">
    <property type="protein sequence ID" value="EXC24760.1"/>
    <property type="molecule type" value="Genomic_DNA"/>
</dbReference>